<dbReference type="AlphaFoldDB" id="A0A3N4HQT1"/>
<name>A0A3N4HQT1_ASCIM</name>
<evidence type="ECO:0000256" key="2">
    <source>
        <dbReference type="SAM" id="MobiDB-lite"/>
    </source>
</evidence>
<keyword evidence="1" id="KW-0175">Coiled coil</keyword>
<dbReference type="Proteomes" id="UP000275078">
    <property type="component" value="Unassembled WGS sequence"/>
</dbReference>
<evidence type="ECO:0000256" key="1">
    <source>
        <dbReference type="SAM" id="Coils"/>
    </source>
</evidence>
<feature type="compositionally biased region" description="Polar residues" evidence="2">
    <location>
        <begin position="133"/>
        <end position="148"/>
    </location>
</feature>
<feature type="coiled-coil region" evidence="1">
    <location>
        <begin position="215"/>
        <end position="316"/>
    </location>
</feature>
<feature type="compositionally biased region" description="Basic and acidic residues" evidence="2">
    <location>
        <begin position="75"/>
        <end position="105"/>
    </location>
</feature>
<gene>
    <name evidence="3" type="ORF">BJ508DRAFT_331366</name>
</gene>
<sequence length="598" mass="67963">MREQAEKPSKHHPEHEYPSRMRLSSNHRSDEIPIRQTMKEHASANTKHDSGSQPSYPTTRSRAPTVGAKAGRYPLQERIDTAHGQKTTATKEDNMHHTSDNDHNHYGSPPLRSGDYDAYEIVGSEYGQAKNEVASSETVHGRASTSDGARQGRLAAEHRKHKHFAETAHSEFQKQSTTTGSTIYSKASNAEVMPDVEKGYSSRYSDESGEDIDFRKKERRLKENQLKQMKELQCREREKDAAIADLEKQNTILQKKLSEQTSEASRKFYELKREQITLKEQAKKLQEENLNLLGSVHRAQQKLAAQSQEVRALQASEFRATKSTLSESHQEMQGRLEDVFSLVTRWCRSYFRIPTQQMDTLPKEQLDQFAKYLQEAGNTNGIDLVVREGKLGFCFLVEAAINNFLMLHILFNPFQICEPGHKLAFDHLYKRLYKASAEKAGKWRAVTLQQVLSDHGDTLGDVVKEVASELSRRLLSVMEPIAVTIEPGLNHDKFSQECNRFVKDALAISLKLNKKAAGLGYIGKDFFAQWDWLYSGGSEYFRPRIEDEDEVEQPGSVKKVALIVRPGLLKYGNDEGENFRTEAVWMEAVVETVNVISE</sequence>
<proteinExistence type="predicted"/>
<evidence type="ECO:0000313" key="4">
    <source>
        <dbReference type="Proteomes" id="UP000275078"/>
    </source>
</evidence>
<feature type="region of interest" description="Disordered" evidence="2">
    <location>
        <begin position="1"/>
        <end position="113"/>
    </location>
</feature>
<dbReference type="OrthoDB" id="4156714at2759"/>
<feature type="compositionally biased region" description="Basic and acidic residues" evidence="2">
    <location>
        <begin position="1"/>
        <end position="19"/>
    </location>
</feature>
<reference evidence="3 4" key="1">
    <citation type="journal article" date="2018" name="Nat. Ecol. Evol.">
        <title>Pezizomycetes genomes reveal the molecular basis of ectomycorrhizal truffle lifestyle.</title>
        <authorList>
            <person name="Murat C."/>
            <person name="Payen T."/>
            <person name="Noel B."/>
            <person name="Kuo A."/>
            <person name="Morin E."/>
            <person name="Chen J."/>
            <person name="Kohler A."/>
            <person name="Krizsan K."/>
            <person name="Balestrini R."/>
            <person name="Da Silva C."/>
            <person name="Montanini B."/>
            <person name="Hainaut M."/>
            <person name="Levati E."/>
            <person name="Barry K.W."/>
            <person name="Belfiori B."/>
            <person name="Cichocki N."/>
            <person name="Clum A."/>
            <person name="Dockter R.B."/>
            <person name="Fauchery L."/>
            <person name="Guy J."/>
            <person name="Iotti M."/>
            <person name="Le Tacon F."/>
            <person name="Lindquist E.A."/>
            <person name="Lipzen A."/>
            <person name="Malagnac F."/>
            <person name="Mello A."/>
            <person name="Molinier V."/>
            <person name="Miyauchi S."/>
            <person name="Poulain J."/>
            <person name="Riccioni C."/>
            <person name="Rubini A."/>
            <person name="Sitrit Y."/>
            <person name="Splivallo R."/>
            <person name="Traeger S."/>
            <person name="Wang M."/>
            <person name="Zifcakova L."/>
            <person name="Wipf D."/>
            <person name="Zambonelli A."/>
            <person name="Paolocci F."/>
            <person name="Nowrousian M."/>
            <person name="Ottonello S."/>
            <person name="Baldrian P."/>
            <person name="Spatafora J.W."/>
            <person name="Henrissat B."/>
            <person name="Nagy L.G."/>
            <person name="Aury J.M."/>
            <person name="Wincker P."/>
            <person name="Grigoriev I.V."/>
            <person name="Bonfante P."/>
            <person name="Martin F.M."/>
        </authorList>
    </citation>
    <scope>NUCLEOTIDE SEQUENCE [LARGE SCALE GENOMIC DNA]</scope>
    <source>
        <strain evidence="3 4">RN42</strain>
    </source>
</reference>
<keyword evidence="4" id="KW-1185">Reference proteome</keyword>
<feature type="compositionally biased region" description="Basic and acidic residues" evidence="2">
    <location>
        <begin position="27"/>
        <end position="50"/>
    </location>
</feature>
<evidence type="ECO:0000313" key="3">
    <source>
        <dbReference type="EMBL" id="RPA76193.1"/>
    </source>
</evidence>
<organism evidence="3 4">
    <name type="scientific">Ascobolus immersus RN42</name>
    <dbReference type="NCBI Taxonomy" id="1160509"/>
    <lineage>
        <taxon>Eukaryota</taxon>
        <taxon>Fungi</taxon>
        <taxon>Dikarya</taxon>
        <taxon>Ascomycota</taxon>
        <taxon>Pezizomycotina</taxon>
        <taxon>Pezizomycetes</taxon>
        <taxon>Pezizales</taxon>
        <taxon>Ascobolaceae</taxon>
        <taxon>Ascobolus</taxon>
    </lineage>
</organism>
<protein>
    <submittedName>
        <fullName evidence="3">Uncharacterized protein</fullName>
    </submittedName>
</protein>
<accession>A0A3N4HQT1</accession>
<feature type="region of interest" description="Disordered" evidence="2">
    <location>
        <begin position="130"/>
        <end position="153"/>
    </location>
</feature>
<dbReference type="EMBL" id="ML119749">
    <property type="protein sequence ID" value="RPA76193.1"/>
    <property type="molecule type" value="Genomic_DNA"/>
</dbReference>
<feature type="compositionally biased region" description="Polar residues" evidence="2">
    <location>
        <begin position="51"/>
        <end position="62"/>
    </location>
</feature>